<protein>
    <recommendedName>
        <fullName evidence="1">UBC core domain-containing protein</fullName>
    </recommendedName>
</protein>
<name>A0A1J4K307_9EUKA</name>
<organism evidence="2 3">
    <name type="scientific">Tritrichomonas foetus</name>
    <dbReference type="NCBI Taxonomy" id="1144522"/>
    <lineage>
        <taxon>Eukaryota</taxon>
        <taxon>Metamonada</taxon>
        <taxon>Parabasalia</taxon>
        <taxon>Tritrichomonadida</taxon>
        <taxon>Tritrichomonadidae</taxon>
        <taxon>Tritrichomonas</taxon>
    </lineage>
</organism>
<dbReference type="Gene3D" id="3.10.110.10">
    <property type="entry name" value="Ubiquitin Conjugating Enzyme"/>
    <property type="match status" value="1"/>
</dbReference>
<dbReference type="CDD" id="cd00195">
    <property type="entry name" value="UBCc_UEV"/>
    <property type="match status" value="1"/>
</dbReference>
<dbReference type="RefSeq" id="XP_068358961.1">
    <property type="nucleotide sequence ID" value="XM_068504885.1"/>
</dbReference>
<dbReference type="Gene3D" id="3.40.50.410">
    <property type="entry name" value="von Willebrand factor, type A domain"/>
    <property type="match status" value="1"/>
</dbReference>
<evidence type="ECO:0000259" key="1">
    <source>
        <dbReference type="Pfam" id="PF00179"/>
    </source>
</evidence>
<dbReference type="InterPro" id="IPR036465">
    <property type="entry name" value="vWFA_dom_sf"/>
</dbReference>
<feature type="domain" description="UBC core" evidence="1">
    <location>
        <begin position="436"/>
        <end position="521"/>
    </location>
</feature>
<dbReference type="EMBL" id="MLAK01000745">
    <property type="protein sequence ID" value="OHT05825.1"/>
    <property type="molecule type" value="Genomic_DNA"/>
</dbReference>
<dbReference type="InterPro" id="IPR016135">
    <property type="entry name" value="UBQ-conjugating_enzyme/RWD"/>
</dbReference>
<reference evidence="2" key="1">
    <citation type="submission" date="2016-10" db="EMBL/GenBank/DDBJ databases">
        <authorList>
            <person name="Benchimol M."/>
            <person name="Almeida L.G."/>
            <person name="Vasconcelos A.T."/>
            <person name="Perreira-Neves A."/>
            <person name="Rosa I.A."/>
            <person name="Tasca T."/>
            <person name="Bogo M.R."/>
            <person name="de Souza W."/>
        </authorList>
    </citation>
    <scope>NUCLEOTIDE SEQUENCE [LARGE SCALE GENOMIC DNA]</scope>
    <source>
        <strain evidence="2">K</strain>
    </source>
</reference>
<proteinExistence type="predicted"/>
<dbReference type="VEuPathDB" id="TrichDB:TRFO_26329"/>
<comment type="caution">
    <text evidence="2">The sequence shown here is derived from an EMBL/GenBank/DDBJ whole genome shotgun (WGS) entry which is preliminary data.</text>
</comment>
<evidence type="ECO:0000313" key="3">
    <source>
        <dbReference type="Proteomes" id="UP000179807"/>
    </source>
</evidence>
<dbReference type="OrthoDB" id="10069349at2759"/>
<dbReference type="GeneID" id="94839589"/>
<dbReference type="SUPFAM" id="SSF54495">
    <property type="entry name" value="UBC-like"/>
    <property type="match status" value="1"/>
</dbReference>
<accession>A0A1J4K307</accession>
<evidence type="ECO:0000313" key="2">
    <source>
        <dbReference type="EMBL" id="OHT05825.1"/>
    </source>
</evidence>
<keyword evidence="3" id="KW-1185">Reference proteome</keyword>
<dbReference type="SUPFAM" id="SSF53300">
    <property type="entry name" value="vWA-like"/>
    <property type="match status" value="1"/>
</dbReference>
<dbReference type="AlphaFoldDB" id="A0A1J4K307"/>
<sequence length="574" mass="66810">MSLRKRFAFPPLHANLYKLYKKGKVTNKSLGVITSSLKKIAPTVKQLLELIAFMSISKTDNGINIRDIINTDFVDVFDLIDTKEPDLTEVKIFEDYSCLPFCQLSPFTLLQRNQPFIFFSIDEYNLLLNYSHPNKFKIYSPSMKKDNIIDMVDLFMQFDIKDIINLKFAQATYIVADTSGSMLSSFNETGIHKGEIAIDAINKFGETSIQLKVLDPLIFKDNFIDLPLKYDEKMFDGKSPIWDKIHRAGTTMIELAKEIPKRIFIVTDGEDTLSKMEKDKVISFLRRNNIILDALILEEDLELTSDLRTICHLSGGASFTPSSIEEVNEFVTLESFIDLSQRTIHQINHIELENINKAQFENISKKIRCSKITSLHSRRTNFYKELILLSPYSQNDIKLSFRHKRINKEMNICINYLKYLIEKKKRPTFSFYYIYSQNNNEIDIGKWCVFIEKEVSDGRKLVFQVAVEFPSVYPMGIPKFRLLSNIQMNNVMSHGTINFDFEYKPNTRILELLFQIRDMLTLNGEFPERNELDEYDFIESIDEVESVFLFGNKKAGDEGIAFEMKNKYKELFKQ</sequence>
<dbReference type="InterPro" id="IPR000608">
    <property type="entry name" value="UBC"/>
</dbReference>
<dbReference type="Proteomes" id="UP000179807">
    <property type="component" value="Unassembled WGS sequence"/>
</dbReference>
<gene>
    <name evidence="2" type="ORF">TRFO_26329</name>
</gene>
<dbReference type="Pfam" id="PF00179">
    <property type="entry name" value="UQ_con"/>
    <property type="match status" value="1"/>
</dbReference>